<dbReference type="GO" id="GO:0009254">
    <property type="term" value="P:peptidoglycan turnover"/>
    <property type="evidence" value="ECO:0007669"/>
    <property type="project" value="InterPro"/>
</dbReference>
<dbReference type="CDD" id="cd14667">
    <property type="entry name" value="3D_containing_proteins"/>
    <property type="match status" value="1"/>
</dbReference>
<feature type="region of interest" description="Disordered" evidence="3">
    <location>
        <begin position="202"/>
        <end position="280"/>
    </location>
</feature>
<evidence type="ECO:0000313" key="8">
    <source>
        <dbReference type="Proteomes" id="UP000277864"/>
    </source>
</evidence>
<evidence type="ECO:0000259" key="5">
    <source>
        <dbReference type="Pfam" id="PF06725"/>
    </source>
</evidence>
<keyword evidence="1 4" id="KW-0732">Signal</keyword>
<dbReference type="EMBL" id="PXZH01000008">
    <property type="protein sequence ID" value="RST88519.1"/>
    <property type="molecule type" value="Genomic_DNA"/>
</dbReference>
<dbReference type="Gene3D" id="2.40.40.10">
    <property type="entry name" value="RlpA-like domain"/>
    <property type="match status" value="1"/>
</dbReference>
<evidence type="ECO:0000256" key="1">
    <source>
        <dbReference type="ARBA" id="ARBA00022729"/>
    </source>
</evidence>
<feature type="compositionally biased region" description="Basic and acidic residues" evidence="3">
    <location>
        <begin position="209"/>
        <end position="243"/>
    </location>
</feature>
<keyword evidence="8" id="KW-1185">Reference proteome</keyword>
<dbReference type="Pfam" id="PF06725">
    <property type="entry name" value="3D"/>
    <property type="match status" value="1"/>
</dbReference>
<feature type="signal peptide" evidence="4">
    <location>
        <begin position="1"/>
        <end position="26"/>
    </location>
</feature>
<gene>
    <name evidence="7" type="ORF">C7P63_09910</name>
</gene>
<dbReference type="InterPro" id="IPR036908">
    <property type="entry name" value="RlpA-like_sf"/>
</dbReference>
<evidence type="ECO:0000256" key="3">
    <source>
        <dbReference type="SAM" id="MobiDB-lite"/>
    </source>
</evidence>
<dbReference type="GO" id="GO:0004553">
    <property type="term" value="F:hydrolase activity, hydrolyzing O-glycosyl compounds"/>
    <property type="evidence" value="ECO:0007669"/>
    <property type="project" value="InterPro"/>
</dbReference>
<dbReference type="InterPro" id="IPR010611">
    <property type="entry name" value="3D_dom"/>
</dbReference>
<feature type="region of interest" description="Disordered" evidence="3">
    <location>
        <begin position="165"/>
        <end position="185"/>
    </location>
</feature>
<dbReference type="InterPro" id="IPR059180">
    <property type="entry name" value="3D_YorM"/>
</dbReference>
<name>A0A3R9YBH7_9ENTE</name>
<feature type="domain" description="3D" evidence="5">
    <location>
        <begin position="305"/>
        <end position="366"/>
    </location>
</feature>
<dbReference type="SUPFAM" id="SSF50685">
    <property type="entry name" value="Barwin-like endoglucanases"/>
    <property type="match status" value="1"/>
</dbReference>
<dbReference type="GO" id="GO:0019867">
    <property type="term" value="C:outer membrane"/>
    <property type="evidence" value="ECO:0007669"/>
    <property type="project" value="InterPro"/>
</dbReference>
<feature type="coiled-coil region" evidence="2">
    <location>
        <begin position="57"/>
        <end position="84"/>
    </location>
</feature>
<dbReference type="OrthoDB" id="9798935at2"/>
<sequence length="372" mass="41216">MKSKYWLYLGLSTLFFAILSPITVQAASVSDMKAEEARVKEEGASLNREIDAVVKHINEKYQELAKIEEKITTSKENIEKTEKDIQQTQGSIDKRTELVANRMQNLQVNGSNQGSIQMLLESENFSDFINRAYAVTVLQSAEKAKVMSLYQDKEHLNQLETQLKSSQDTLEKEQQQAKTEQSELDQQVKGLQAKLAKNETTLRQVTEQRMAKEAQARAEELKRQQAEKERQAKEKAAEEEKAAEQVQQVPTQPEEKPQKPEVEVPTQPTPPTEVTPPSGMVNGQATAYIATGNNTATGTVPGVHRTIAVDPSKIPLGSRVMIQVPSLPQYSGIYVAEDTGGAVNGNIIDIFVGSQSEAIMFGRRAILFSVLG</sequence>
<evidence type="ECO:0000313" key="7">
    <source>
        <dbReference type="EMBL" id="RST88519.1"/>
    </source>
</evidence>
<evidence type="ECO:0000259" key="6">
    <source>
        <dbReference type="Pfam" id="PF24568"/>
    </source>
</evidence>
<dbReference type="AlphaFoldDB" id="A0A3R9YBH7"/>
<feature type="chain" id="PRO_5018560724" evidence="4">
    <location>
        <begin position="27"/>
        <end position="372"/>
    </location>
</feature>
<dbReference type="Pfam" id="PF24568">
    <property type="entry name" value="CC_PcsB"/>
    <property type="match status" value="1"/>
</dbReference>
<feature type="domain" description="Peptidoglycan hydrolase PcsB coiled-coil" evidence="6">
    <location>
        <begin position="85"/>
        <end position="157"/>
    </location>
</feature>
<proteinExistence type="predicted"/>
<evidence type="ECO:0000256" key="4">
    <source>
        <dbReference type="SAM" id="SignalP"/>
    </source>
</evidence>
<protein>
    <submittedName>
        <fullName evidence="7">Uncharacterized protein</fullName>
    </submittedName>
</protein>
<dbReference type="Proteomes" id="UP000277864">
    <property type="component" value="Unassembled WGS sequence"/>
</dbReference>
<organism evidence="7 8">
    <name type="scientific">Vagococcus humatus</name>
    <dbReference type="NCBI Taxonomy" id="1889241"/>
    <lineage>
        <taxon>Bacteria</taxon>
        <taxon>Bacillati</taxon>
        <taxon>Bacillota</taxon>
        <taxon>Bacilli</taxon>
        <taxon>Lactobacillales</taxon>
        <taxon>Enterococcaceae</taxon>
        <taxon>Vagococcus</taxon>
    </lineage>
</organism>
<dbReference type="Gene3D" id="6.10.250.3150">
    <property type="match status" value="1"/>
</dbReference>
<comment type="caution">
    <text evidence="7">The sequence shown here is derived from an EMBL/GenBank/DDBJ whole genome shotgun (WGS) entry which is preliminary data.</text>
</comment>
<feature type="compositionally biased region" description="Basic and acidic residues" evidence="3">
    <location>
        <begin position="253"/>
        <end position="262"/>
    </location>
</feature>
<accession>A0A3R9YBH7</accession>
<dbReference type="InterPro" id="IPR051933">
    <property type="entry name" value="Resuscitation_pf_RpfB"/>
</dbReference>
<keyword evidence="2" id="KW-0175">Coiled coil</keyword>
<dbReference type="PANTHER" id="PTHR39160">
    <property type="entry name" value="CELL WALL-BINDING PROTEIN YOCH"/>
    <property type="match status" value="1"/>
</dbReference>
<dbReference type="PANTHER" id="PTHR39160:SF4">
    <property type="entry name" value="RESUSCITATION-PROMOTING FACTOR RPFB"/>
    <property type="match status" value="1"/>
</dbReference>
<dbReference type="RefSeq" id="WP_125943998.1">
    <property type="nucleotide sequence ID" value="NZ_PXZH01000008.1"/>
</dbReference>
<reference evidence="7 8" key="1">
    <citation type="submission" date="2018-03" db="EMBL/GenBank/DDBJ databases">
        <authorList>
            <person name="Gulvik C.A."/>
        </authorList>
    </citation>
    <scope>NUCLEOTIDE SEQUENCE [LARGE SCALE GENOMIC DNA]</scope>
    <source>
        <strain evidence="7 8">JCM 31581</strain>
    </source>
</reference>
<dbReference type="InterPro" id="IPR057309">
    <property type="entry name" value="PcsB_CC"/>
</dbReference>
<evidence type="ECO:0000256" key="2">
    <source>
        <dbReference type="SAM" id="Coils"/>
    </source>
</evidence>